<dbReference type="Proteomes" id="UP000662973">
    <property type="component" value="Chromosome"/>
</dbReference>
<sequence>MFGESHGVWLRADNDGRQHDKNARFSDAIGRIGPPRNMYGDATEIRAHIGF</sequence>
<evidence type="ECO:0000313" key="3">
    <source>
        <dbReference type="Proteomes" id="UP000662973"/>
    </source>
</evidence>
<proteinExistence type="predicted"/>
<protein>
    <submittedName>
        <fullName evidence="2">Uncharacterized protein</fullName>
    </submittedName>
</protein>
<dbReference type="AlphaFoldDB" id="A0A897NFW7"/>
<gene>
    <name evidence="2" type="ORF">HSR122_2422</name>
</gene>
<accession>A0A897NFW7</accession>
<dbReference type="EMBL" id="CP064788">
    <property type="protein sequence ID" value="QSG09799.1"/>
    <property type="molecule type" value="Genomic_DNA"/>
</dbReference>
<name>A0A897NFW7_9EURY</name>
<evidence type="ECO:0000256" key="1">
    <source>
        <dbReference type="SAM" id="MobiDB-lite"/>
    </source>
</evidence>
<keyword evidence="3" id="KW-1185">Reference proteome</keyword>
<organism evidence="2 3">
    <name type="scientific">Halapricum desulfuricans</name>
    <dbReference type="NCBI Taxonomy" id="2841257"/>
    <lineage>
        <taxon>Archaea</taxon>
        <taxon>Methanobacteriati</taxon>
        <taxon>Methanobacteriota</taxon>
        <taxon>Stenosarchaea group</taxon>
        <taxon>Halobacteria</taxon>
        <taxon>Halobacteriales</taxon>
        <taxon>Haloarculaceae</taxon>
        <taxon>Halapricum</taxon>
    </lineage>
</organism>
<feature type="region of interest" description="Disordered" evidence="1">
    <location>
        <begin position="1"/>
        <end position="37"/>
    </location>
</feature>
<feature type="compositionally biased region" description="Basic and acidic residues" evidence="1">
    <location>
        <begin position="12"/>
        <end position="24"/>
    </location>
</feature>
<evidence type="ECO:0000313" key="2">
    <source>
        <dbReference type="EMBL" id="QSG09799.1"/>
    </source>
</evidence>
<dbReference type="KEGG" id="hds:HSR122_2422"/>
<reference evidence="2 3" key="1">
    <citation type="submission" date="2020-11" db="EMBL/GenBank/DDBJ databases">
        <title>Carbohydrate-dependent, anaerobic sulfur respiration: A novel catabolism in halophilic archaea.</title>
        <authorList>
            <person name="Sorokin D.Y."/>
            <person name="Messina E."/>
            <person name="Smedile F."/>
            <person name="La Cono V."/>
            <person name="Hallsworth J.E."/>
            <person name="Yakimov M.M."/>
        </authorList>
    </citation>
    <scope>NUCLEOTIDE SEQUENCE [LARGE SCALE GENOMIC DNA]</scope>
    <source>
        <strain evidence="2 3">HSR12-2</strain>
    </source>
</reference>